<feature type="transmembrane region" description="Helical" evidence="1">
    <location>
        <begin position="1603"/>
        <end position="1629"/>
    </location>
</feature>
<keyword evidence="1" id="KW-0472">Membrane</keyword>
<keyword evidence="1" id="KW-0812">Transmembrane</keyword>
<feature type="transmembrane region" description="Helical" evidence="1">
    <location>
        <begin position="209"/>
        <end position="226"/>
    </location>
</feature>
<gene>
    <name evidence="2" type="ORF">A3H38_01265</name>
</gene>
<sequence length="1993" mass="221494">MSPANPTTNSVGFIRTFIRRSVSPLWTSLFARIGFANRQKLAADLKNITSQPQELTWDLLVSRDTIQPGYRNLKSVDKLQPYMLSKTVTPKDIAAMNIDGLKAEFNQGIISSISRGIDSGYHSVSQYLRESPALSMAFCYGIKTAKGIGITLGAGAALWFFGLPVMTPGIFLGTATALQLLAMKFNDGLPLEGTFGKLGSLAKNYSRKIGWTVFGFDALYLGYLVFEANLRIASVIGSTGLEGTVAVLTTLALSINHFVRKNVSEFEKSFPGHLLPGQEKNMKRLMAGAAYSSAGEAHYIGTRLVLWGAASAYLILNTAAATGLWGTLPLTLPFFGLLAAYRLRARQEFGYANKRQAEWLDRAKIYSPLWGLAAGAISSVALASVAGAGVIGLAPIVLPLLTYGTHKLGISKHLSKNWGLYGVGGMTASSVAMSIIYGTIQGPIAYATFFGSALTLFVSELHGAFHSFNTNAGLIASLKASAIDLFGEKETRELGKEKSVQAFNPHTGTKEHSYGQIFSTIMNTKPGLHFVCMYDYIKGEKNKGKLPNKEDYEKELTFLAAVKKQREKVFKIIHQGMKPGLTAEEQCLRLINNLNKAATFFNTELEGSIHEMERNHPIVEHHVIAEFIRASFQELSIRAEAFRDAARGLEAKLELLKADQVTGKDIKPWGEEIYQDWNYHLLCYDPELMEIIPVARKSVAGDEREVRKVENVASFPLYRGLAMSVAEFKEVEADRTEVEDWICGTWTRVPNPAHRWDAKAGSLQASKFLWVLSEHVKTDLQKDLQKHLSTSKYIAEVDNEPSVTQGFIAGQGAITFQVNGESVTTDRYYLSPQSNQRLVPEVKIEDATFRAGKTKRDLPANYRLATEFTAPAFDFSLMMDKNDVQVRTYWELPAIVERAKNDTFVNLQLRTPIGYKTTFANPLANPSKPVAINMPVQVLDANVELRNPDNGLIIPYKIDRGAAHVGIDEEAPWKRLKRAEGRVENEALVSFSLVYDKNGSDHVINMPPRDFPRYFGKLGIVPKKDGTFVLETNNFSGELHNIPQRDGDMTFLRIFYQDGDYAFVRAPDGKRPPLMNKDWYAANGRPTLDGTPVDPNIAPPTYYRVVVPADQSTITITDVCTSNGVTVPIARGWDRDYSEGDAIEDFSASANPEVLRGAKKGHMLGRVFSSNTELPETVDLGNYVVRDRAKHIEAAIEIVPSQKSDDKLTVIERRLDTTGLSIDRSKYLYTLTDAGTRLIEEKIPDLRWIDDIQVTSEGVTVAYTTPTHSDTLFLPAVCFRDNTGKTLLNNKKANMSEATDFYQSSSYTRETVHFKPTIDHYFHKGTLCLVVHKTKQYDIPMPQELRGKVSRDSDIKIHPAGADAAIMVRSQWIPLITPESLATGNIDEASSKIIKGQIKSAIADQRRFGEQNNISSVYPRDPYFYGLIIETMFRQLEKWGQNVAINRGKAVRANRGIQSGRTHTMGWELIYNKLADILETNDDFLVKLTNFCEEMDGVGVSEDTQMEMGYWLKGIRMWVIKAKVDVMNAEKEWGNYDKQNTKRYDYSEVLFNMATLLAKIDILHARVLSRSPVTKTWGEISEIIAGRTWYKQVFANIIEKSAVAAYLLTFGHVLFFPVDLVYFVGAWLFRTTASSINYIQQLKTLGYGFITGFWTNPALELTFLAGYLRAALRQFLERPQFGTFMSTVSGTGELIPKENRTWIKSYAAFTGAGVSIASAALIMGGLASWLLLPLGLAAIPASLGLLGKAIRSKPGFGKTLTVLGSSAAAATGLFLVTTGAPIIAFNALSIAVVANLAFGFYLFGLCFNALSEMKRADREDIIIKSGHANQSKIDVMDRARLKSTRATLQNFKSGQIDLSYQDFANMKNELKAIMIRCGLMTNKGKIYQGVEHPYRMEGFNLLYLYGTLEITLATKAVRDLKQDSTNREAQLALIGLLKESRNHIVLDYAAKMYRRLNLKLPEMTLSSILFSALSKVIGNRAAQKIQYTAQQIY</sequence>
<name>A0A1F4R611_UNCSA</name>
<feature type="transmembrane region" description="Helical" evidence="1">
    <location>
        <begin position="365"/>
        <end position="398"/>
    </location>
</feature>
<dbReference type="EMBL" id="METP01000056">
    <property type="protein sequence ID" value="OGC03614.1"/>
    <property type="molecule type" value="Genomic_DNA"/>
</dbReference>
<evidence type="ECO:0000313" key="2">
    <source>
        <dbReference type="EMBL" id="OGC03614.1"/>
    </source>
</evidence>
<accession>A0A1F4R611</accession>
<protein>
    <submittedName>
        <fullName evidence="2">Uncharacterized protein</fullName>
    </submittedName>
</protein>
<feature type="transmembrane region" description="Helical" evidence="1">
    <location>
        <begin position="1759"/>
        <end position="1784"/>
    </location>
</feature>
<proteinExistence type="predicted"/>
<feature type="transmembrane region" description="Helical" evidence="1">
    <location>
        <begin position="1790"/>
        <end position="1810"/>
    </location>
</feature>
<evidence type="ECO:0000256" key="1">
    <source>
        <dbReference type="SAM" id="Phobius"/>
    </source>
</evidence>
<organism evidence="2 3">
    <name type="scientific">candidate division WOR-1 bacterium RIFCSPLOWO2_02_FULL_46_20</name>
    <dbReference type="NCBI Taxonomy" id="1802567"/>
    <lineage>
        <taxon>Bacteria</taxon>
        <taxon>Bacillati</taxon>
        <taxon>Saganbacteria</taxon>
    </lineage>
</organism>
<feature type="transmembrane region" description="Helical" evidence="1">
    <location>
        <begin position="418"/>
        <end position="437"/>
    </location>
</feature>
<feature type="transmembrane region" description="Helical" evidence="1">
    <location>
        <begin position="304"/>
        <end position="321"/>
    </location>
</feature>
<feature type="transmembrane region" description="Helical" evidence="1">
    <location>
        <begin position="158"/>
        <end position="181"/>
    </location>
</feature>
<evidence type="ECO:0000313" key="3">
    <source>
        <dbReference type="Proteomes" id="UP000176938"/>
    </source>
</evidence>
<dbReference type="Proteomes" id="UP000176938">
    <property type="component" value="Unassembled WGS sequence"/>
</dbReference>
<comment type="caution">
    <text evidence="2">The sequence shown here is derived from an EMBL/GenBank/DDBJ whole genome shotgun (WGS) entry which is preliminary data.</text>
</comment>
<feature type="transmembrane region" description="Helical" evidence="1">
    <location>
        <begin position="1729"/>
        <end position="1747"/>
    </location>
</feature>
<reference evidence="2 3" key="1">
    <citation type="journal article" date="2016" name="Nat. Commun.">
        <title>Thousands of microbial genomes shed light on interconnected biogeochemical processes in an aquifer system.</title>
        <authorList>
            <person name="Anantharaman K."/>
            <person name="Brown C.T."/>
            <person name="Hug L.A."/>
            <person name="Sharon I."/>
            <person name="Castelle C.J."/>
            <person name="Probst A.J."/>
            <person name="Thomas B.C."/>
            <person name="Singh A."/>
            <person name="Wilkins M.J."/>
            <person name="Karaoz U."/>
            <person name="Brodie E.L."/>
            <person name="Williams K.H."/>
            <person name="Hubbard S.S."/>
            <person name="Banfield J.F."/>
        </authorList>
    </citation>
    <scope>NUCLEOTIDE SEQUENCE [LARGE SCALE GENOMIC DNA]</scope>
</reference>
<keyword evidence="1" id="KW-1133">Transmembrane helix</keyword>